<gene>
    <name evidence="1" type="ORF">OKE68_11000</name>
</gene>
<protein>
    <submittedName>
        <fullName evidence="1">Uncharacterized protein</fullName>
    </submittedName>
</protein>
<dbReference type="Proteomes" id="UP001207440">
    <property type="component" value="Unassembled WGS sequence"/>
</dbReference>
<sequence length="168" mass="18389">MSNKVNIGLASIKIGEIASDGGMGTSLEQIGVTNQGSCKINFEDAEKKEFFVEEYDDPFHVEYTQGKINIQYQIANPDIDTIVKVFGGSKSGSGPSEVYKAPNQSVTIERSMEITPKKGLGFKFPRVSITAKFTPDIGKENLLMLDITASVLRPTKDGEPRFSMFKVA</sequence>
<evidence type="ECO:0000313" key="1">
    <source>
        <dbReference type="EMBL" id="MCW0524835.1"/>
    </source>
</evidence>
<reference evidence="1" key="1">
    <citation type="submission" date="2022-10" db="EMBL/GenBank/DDBJ databases">
        <title>Sifting through the core-genome to identify putative cross-protective antigens against Riemerella anatipestifer.</title>
        <authorList>
            <person name="Zheng X."/>
            <person name="Zhang W."/>
        </authorList>
    </citation>
    <scope>NUCLEOTIDE SEQUENCE</scope>
    <source>
        <strain evidence="1">ZWRA178</strain>
    </source>
</reference>
<name>A0AAP3AMW1_RIEAN</name>
<organism evidence="1 2">
    <name type="scientific">Riemerella anatipestifer</name>
    <name type="common">Moraxella anatipestifer</name>
    <dbReference type="NCBI Taxonomy" id="34085"/>
    <lineage>
        <taxon>Bacteria</taxon>
        <taxon>Pseudomonadati</taxon>
        <taxon>Bacteroidota</taxon>
        <taxon>Flavobacteriia</taxon>
        <taxon>Flavobacteriales</taxon>
        <taxon>Weeksellaceae</taxon>
        <taxon>Riemerella</taxon>
    </lineage>
</organism>
<accession>A0AAP3AMW1</accession>
<dbReference type="GeneID" id="93719039"/>
<dbReference type="EMBL" id="JAOZYT010000109">
    <property type="protein sequence ID" value="MCW0524835.1"/>
    <property type="molecule type" value="Genomic_DNA"/>
</dbReference>
<dbReference type="RefSeq" id="WP_004917852.1">
    <property type="nucleotide sequence ID" value="NZ_CP031845.1"/>
</dbReference>
<evidence type="ECO:0000313" key="2">
    <source>
        <dbReference type="Proteomes" id="UP001207440"/>
    </source>
</evidence>
<proteinExistence type="predicted"/>
<comment type="caution">
    <text evidence="1">The sequence shown here is derived from an EMBL/GenBank/DDBJ whole genome shotgun (WGS) entry which is preliminary data.</text>
</comment>
<dbReference type="AlphaFoldDB" id="A0AAP3AMW1"/>